<dbReference type="PROSITE" id="PS00134">
    <property type="entry name" value="TRYPSIN_HIS"/>
    <property type="match status" value="1"/>
</dbReference>
<dbReference type="FunFam" id="2.40.10.10:FF:000015">
    <property type="entry name" value="Atrial natriuretic peptide-converting enzyme"/>
    <property type="match status" value="1"/>
</dbReference>
<feature type="signal peptide" evidence="10">
    <location>
        <begin position="1"/>
        <end position="21"/>
    </location>
</feature>
<dbReference type="GO" id="GO:0004252">
    <property type="term" value="F:serine-type endopeptidase activity"/>
    <property type="evidence" value="ECO:0007669"/>
    <property type="project" value="UniProtKB-UniRule"/>
</dbReference>
<dbReference type="KEGG" id="apln:108737323"/>
<dbReference type="SUPFAM" id="SSF50494">
    <property type="entry name" value="Trypsin-like serine proteases"/>
    <property type="match status" value="1"/>
</dbReference>
<dbReference type="InterPro" id="IPR043504">
    <property type="entry name" value="Peptidase_S1_PA_chymotrypsin"/>
</dbReference>
<name>A0A1W4WNW0_AGRPL</name>
<dbReference type="PANTHER" id="PTHR24252:SF7">
    <property type="entry name" value="HYALIN"/>
    <property type="match status" value="1"/>
</dbReference>
<keyword evidence="6 9" id="KW-0720">Serine protease</keyword>
<dbReference type="InterPro" id="IPR001254">
    <property type="entry name" value="Trypsin_dom"/>
</dbReference>
<evidence type="ECO:0000256" key="11">
    <source>
        <dbReference type="SAM" id="MobiDB-lite"/>
    </source>
</evidence>
<evidence type="ECO:0000256" key="4">
    <source>
        <dbReference type="ARBA" id="ARBA00022729"/>
    </source>
</evidence>
<keyword evidence="3 9" id="KW-0645">Protease</keyword>
<reference evidence="15" key="1">
    <citation type="submission" date="2025-08" db="UniProtKB">
        <authorList>
            <consortium name="RefSeq"/>
        </authorList>
    </citation>
    <scope>IDENTIFICATION</scope>
    <source>
        <tissue evidence="15">Entire body</tissue>
    </source>
</reference>
<dbReference type="GO" id="GO:0005576">
    <property type="term" value="C:extracellular region"/>
    <property type="evidence" value="ECO:0007669"/>
    <property type="project" value="UniProtKB-SubCell"/>
</dbReference>
<dbReference type="Gene3D" id="2.40.10.10">
    <property type="entry name" value="Trypsin-like serine proteases"/>
    <property type="match status" value="3"/>
</dbReference>
<keyword evidence="7" id="KW-1015">Disulfide bond</keyword>
<evidence type="ECO:0000256" key="3">
    <source>
        <dbReference type="ARBA" id="ARBA00022670"/>
    </source>
</evidence>
<accession>A0A1W4WNW0</accession>
<evidence type="ECO:0000256" key="5">
    <source>
        <dbReference type="ARBA" id="ARBA00022801"/>
    </source>
</evidence>
<dbReference type="PRINTS" id="PR00722">
    <property type="entry name" value="CHYMOTRYPSIN"/>
</dbReference>
<dbReference type="STRING" id="224129.A0A1W4WNW0"/>
<evidence type="ECO:0000256" key="8">
    <source>
        <dbReference type="ARBA" id="ARBA00024195"/>
    </source>
</evidence>
<evidence type="ECO:0000256" key="9">
    <source>
        <dbReference type="RuleBase" id="RU363034"/>
    </source>
</evidence>
<protein>
    <recommendedName>
        <fullName evidence="10">CLIP domain-containing serine protease</fullName>
        <ecNumber evidence="9">3.4.21.-</ecNumber>
    </recommendedName>
</protein>
<evidence type="ECO:0000256" key="6">
    <source>
        <dbReference type="ARBA" id="ARBA00022825"/>
    </source>
</evidence>
<dbReference type="PROSITE" id="PS51888">
    <property type="entry name" value="CLIP"/>
    <property type="match status" value="1"/>
</dbReference>
<dbReference type="Pfam" id="PF00089">
    <property type="entry name" value="Trypsin"/>
    <property type="match status" value="1"/>
</dbReference>
<dbReference type="InterPro" id="IPR009003">
    <property type="entry name" value="Peptidase_S1_PA"/>
</dbReference>
<evidence type="ECO:0000259" key="13">
    <source>
        <dbReference type="PROSITE" id="PS51888"/>
    </source>
</evidence>
<dbReference type="SMART" id="SM00680">
    <property type="entry name" value="CLIP"/>
    <property type="match status" value="1"/>
</dbReference>
<keyword evidence="5 9" id="KW-0378">Hydrolase</keyword>
<dbReference type="PANTHER" id="PTHR24252">
    <property type="entry name" value="ACROSIN-RELATED"/>
    <property type="match status" value="1"/>
</dbReference>
<evidence type="ECO:0000256" key="10">
    <source>
        <dbReference type="RuleBase" id="RU366078"/>
    </source>
</evidence>
<dbReference type="InParanoid" id="A0A1W4WNW0"/>
<feature type="domain" description="Peptidase S1" evidence="12">
    <location>
        <begin position="173"/>
        <end position="422"/>
    </location>
</feature>
<dbReference type="InterPro" id="IPR033116">
    <property type="entry name" value="TRYPSIN_SER"/>
</dbReference>
<dbReference type="GO" id="GO:0006508">
    <property type="term" value="P:proteolysis"/>
    <property type="evidence" value="ECO:0007669"/>
    <property type="project" value="UniProtKB-KW"/>
</dbReference>
<dbReference type="CDD" id="cd00190">
    <property type="entry name" value="Tryp_SPc"/>
    <property type="match status" value="1"/>
</dbReference>
<dbReference type="InterPro" id="IPR001314">
    <property type="entry name" value="Peptidase_S1A"/>
</dbReference>
<dbReference type="OrthoDB" id="425190at2759"/>
<evidence type="ECO:0000256" key="1">
    <source>
        <dbReference type="ARBA" id="ARBA00004613"/>
    </source>
</evidence>
<comment type="similarity">
    <text evidence="8 10">Belongs to the peptidase S1 family. CLIP subfamily.</text>
</comment>
<evidence type="ECO:0000259" key="12">
    <source>
        <dbReference type="PROSITE" id="PS50240"/>
    </source>
</evidence>
<comment type="subcellular location">
    <subcellularLocation>
        <location evidence="1 10">Secreted</location>
    </subcellularLocation>
</comment>
<dbReference type="InterPro" id="IPR022700">
    <property type="entry name" value="CLIP"/>
</dbReference>
<feature type="region of interest" description="Disordered" evidence="11">
    <location>
        <begin position="131"/>
        <end position="159"/>
    </location>
</feature>
<dbReference type="PROSITE" id="PS00135">
    <property type="entry name" value="TRYPSIN_SER"/>
    <property type="match status" value="1"/>
</dbReference>
<dbReference type="SMART" id="SM00020">
    <property type="entry name" value="Tryp_SPc"/>
    <property type="match status" value="1"/>
</dbReference>
<dbReference type="GeneID" id="108737323"/>
<feature type="compositionally biased region" description="Polar residues" evidence="11">
    <location>
        <begin position="131"/>
        <end position="154"/>
    </location>
</feature>
<dbReference type="EC" id="3.4.21.-" evidence="9"/>
<proteinExistence type="inferred from homology"/>
<keyword evidence="2 10" id="KW-0964">Secreted</keyword>
<keyword evidence="14" id="KW-1185">Reference proteome</keyword>
<dbReference type="RefSeq" id="XP_018325609.1">
    <property type="nucleotide sequence ID" value="XM_018470107.1"/>
</dbReference>
<dbReference type="InterPro" id="IPR038565">
    <property type="entry name" value="CLIP_sf"/>
</dbReference>
<evidence type="ECO:0000256" key="7">
    <source>
        <dbReference type="ARBA" id="ARBA00023157"/>
    </source>
</evidence>
<dbReference type="Proteomes" id="UP000192223">
    <property type="component" value="Unplaced"/>
</dbReference>
<evidence type="ECO:0000313" key="15">
    <source>
        <dbReference type="RefSeq" id="XP_018325609.1"/>
    </source>
</evidence>
<evidence type="ECO:0000313" key="14">
    <source>
        <dbReference type="Proteomes" id="UP000192223"/>
    </source>
</evidence>
<dbReference type="AlphaFoldDB" id="A0A1W4WNW0"/>
<feature type="chain" id="PRO_5023970480" description="CLIP domain-containing serine protease" evidence="10">
    <location>
        <begin position="22"/>
        <end position="422"/>
    </location>
</feature>
<dbReference type="InterPro" id="IPR018114">
    <property type="entry name" value="TRYPSIN_HIS"/>
</dbReference>
<dbReference type="Gene3D" id="3.30.1640.30">
    <property type="match status" value="1"/>
</dbReference>
<keyword evidence="4 10" id="KW-0732">Signal</keyword>
<evidence type="ECO:0000256" key="2">
    <source>
        <dbReference type="ARBA" id="ARBA00022525"/>
    </source>
</evidence>
<sequence length="422" mass="46295">MCHFSAVLFFLFCVFLTITLQQGDLTDGDYCTTPRQEAGLCVSVENCEFVKRIFQTFGHNNRDVNNYLNRLTCGFSGRIPLVCCPGVSNSSRGTTSETTTEKKTTLASTANTPLATSTRRITETGRNFQTTAASETSMTANEMRSSGRNMNGTTRFLRPPDCGKTTFTGGYRIVGGVPAKPGNFPWMVALGYKNRKNPNLPKWLCGGTLISNKHVLTAAHCVETTEELYTVRVGDLDLYSDDDGANPVEVLVASTKIHEDYNPRVSYTNDIAILTLAKEVNSPSLSPICLPVDEPLRSNRFVRYYPYVAGWGSQEFRGPSSTSLLVANLMVVDNDKCAKSFSEFDKVTIDDRALCAGFPQGGKDACKGDSGGPLMHGVPEGRALRFYIIGIVSFGYNCAQPGYPGVYTRVSHFINWIENNII</sequence>
<dbReference type="PROSITE" id="PS50240">
    <property type="entry name" value="TRYPSIN_DOM"/>
    <property type="match status" value="1"/>
</dbReference>
<organism evidence="14 15">
    <name type="scientific">Agrilus planipennis</name>
    <name type="common">Emerald ash borer</name>
    <name type="synonym">Agrilus marcopoli</name>
    <dbReference type="NCBI Taxonomy" id="224129"/>
    <lineage>
        <taxon>Eukaryota</taxon>
        <taxon>Metazoa</taxon>
        <taxon>Ecdysozoa</taxon>
        <taxon>Arthropoda</taxon>
        <taxon>Hexapoda</taxon>
        <taxon>Insecta</taxon>
        <taxon>Pterygota</taxon>
        <taxon>Neoptera</taxon>
        <taxon>Endopterygota</taxon>
        <taxon>Coleoptera</taxon>
        <taxon>Polyphaga</taxon>
        <taxon>Elateriformia</taxon>
        <taxon>Buprestoidea</taxon>
        <taxon>Buprestidae</taxon>
        <taxon>Agrilinae</taxon>
        <taxon>Agrilus</taxon>
    </lineage>
</organism>
<gene>
    <name evidence="15" type="primary">LOC108737323</name>
</gene>
<feature type="region of interest" description="Disordered" evidence="11">
    <location>
        <begin position="89"/>
        <end position="116"/>
    </location>
</feature>
<dbReference type="Pfam" id="PF12032">
    <property type="entry name" value="CLIP"/>
    <property type="match status" value="1"/>
</dbReference>
<comment type="domain">
    <text evidence="10">The clip domain consists of 35-55 residues which are 'knitted' together usually by 3 conserved disulfide bonds forming a clip-like compact structure.</text>
</comment>
<feature type="domain" description="Clip" evidence="13">
    <location>
        <begin position="30"/>
        <end position="84"/>
    </location>
</feature>